<evidence type="ECO:0000313" key="5">
    <source>
        <dbReference type="EMBL" id="SHK73717.1"/>
    </source>
</evidence>
<dbReference type="Proteomes" id="UP000184363">
    <property type="component" value="Unassembled WGS sequence"/>
</dbReference>
<dbReference type="GO" id="GO:0003995">
    <property type="term" value="F:acyl-CoA dehydrogenase activity"/>
    <property type="evidence" value="ECO:0007669"/>
    <property type="project" value="TreeGrafter"/>
</dbReference>
<dbReference type="PANTHER" id="PTHR43884:SF20">
    <property type="entry name" value="ACYL-COA DEHYDROGENASE FADE28"/>
    <property type="match status" value="1"/>
</dbReference>
<dbReference type="InterPro" id="IPR009075">
    <property type="entry name" value="AcylCo_DH/oxidase_C"/>
</dbReference>
<dbReference type="STRING" id="1848.SAMN05443637_11162"/>
<keyword evidence="3" id="KW-0560">Oxidoreductase</keyword>
<dbReference type="Pfam" id="PF00441">
    <property type="entry name" value="Acyl-CoA_dh_1"/>
    <property type="match status" value="1"/>
</dbReference>
<keyword evidence="6" id="KW-1185">Reference proteome</keyword>
<sequence>MPEMSENELALLRESTRSLLDSADPVAVPGALAEQGWLDLLSEEPEPACSVLFEEQGRACAATPALDLVVLDAAGPVSMRTTAVVWPDFRRSLEPSSRLADDVLTVVGVVLAGWQRADEYLVPVAGPGAESADSVLVRVPADAVTAIPFAGLDASAGMALVRTTVSREAVTPTELRWSSVLPRAQRCVGHELVGLAAAVHTIAQEHVAQRRQFGKPLSSLQTVRHRLADIEVALAAARGALAAAWTTDDRRVTWAAKSLAWRAAAAAARDGQQLCGAMGFTREHQLHRFVRRAQLVDCLLGPGAWLVGTLGRDLVETREVPLVPALA</sequence>
<gene>
    <name evidence="5" type="ORF">SAMN05443637_11162</name>
</gene>
<reference evidence="5 6" key="1">
    <citation type="submission" date="2016-11" db="EMBL/GenBank/DDBJ databases">
        <authorList>
            <person name="Jaros S."/>
            <person name="Januszkiewicz K."/>
            <person name="Wedrychowicz H."/>
        </authorList>
    </citation>
    <scope>NUCLEOTIDE SEQUENCE [LARGE SCALE GENOMIC DNA]</scope>
    <source>
        <strain evidence="5 6">DSM 43832</strain>
    </source>
</reference>
<evidence type="ECO:0000256" key="1">
    <source>
        <dbReference type="ARBA" id="ARBA00022630"/>
    </source>
</evidence>
<name>A0A1M6UWQ6_PSETH</name>
<proteinExistence type="predicted"/>
<protein>
    <submittedName>
        <fullName evidence="5">Acyl-CoA dehydrogenase, C-terminal domain</fullName>
    </submittedName>
</protein>
<evidence type="ECO:0000256" key="2">
    <source>
        <dbReference type="ARBA" id="ARBA00022827"/>
    </source>
</evidence>
<dbReference type="SUPFAM" id="SSF47203">
    <property type="entry name" value="Acyl-CoA dehydrogenase C-terminal domain-like"/>
    <property type="match status" value="1"/>
</dbReference>
<dbReference type="AlphaFoldDB" id="A0A1M6UWQ6"/>
<dbReference type="Gene3D" id="1.20.140.10">
    <property type="entry name" value="Butyryl-CoA Dehydrogenase, subunit A, domain 3"/>
    <property type="match status" value="1"/>
</dbReference>
<dbReference type="PANTHER" id="PTHR43884">
    <property type="entry name" value="ACYL-COA DEHYDROGENASE"/>
    <property type="match status" value="1"/>
</dbReference>
<evidence type="ECO:0000259" key="4">
    <source>
        <dbReference type="Pfam" id="PF00441"/>
    </source>
</evidence>
<dbReference type="InterPro" id="IPR036250">
    <property type="entry name" value="AcylCo_DH-like_C"/>
</dbReference>
<keyword evidence="2" id="KW-0274">FAD</keyword>
<organism evidence="5 6">
    <name type="scientific">Pseudonocardia thermophila</name>
    <dbReference type="NCBI Taxonomy" id="1848"/>
    <lineage>
        <taxon>Bacteria</taxon>
        <taxon>Bacillati</taxon>
        <taxon>Actinomycetota</taxon>
        <taxon>Actinomycetes</taxon>
        <taxon>Pseudonocardiales</taxon>
        <taxon>Pseudonocardiaceae</taxon>
        <taxon>Pseudonocardia</taxon>
    </lineage>
</organism>
<keyword evidence="1" id="KW-0285">Flavoprotein</keyword>
<accession>A0A1M6UWQ6</accession>
<evidence type="ECO:0000256" key="3">
    <source>
        <dbReference type="ARBA" id="ARBA00023002"/>
    </source>
</evidence>
<dbReference type="EMBL" id="FRAP01000011">
    <property type="protein sequence ID" value="SHK73717.1"/>
    <property type="molecule type" value="Genomic_DNA"/>
</dbReference>
<evidence type="ECO:0000313" key="6">
    <source>
        <dbReference type="Proteomes" id="UP000184363"/>
    </source>
</evidence>
<feature type="domain" description="Acyl-CoA dehydrogenase/oxidase C-terminal" evidence="4">
    <location>
        <begin position="188"/>
        <end position="312"/>
    </location>
</feature>
<dbReference type="OrthoDB" id="8677713at2"/>
<dbReference type="RefSeq" id="WP_073457783.1">
    <property type="nucleotide sequence ID" value="NZ_CALGVN010000022.1"/>
</dbReference>